<dbReference type="PIRSF" id="PIRSF500176">
    <property type="entry name" value="L_ASNase"/>
    <property type="match status" value="1"/>
</dbReference>
<feature type="domain" description="L-asparaginase N-terminal" evidence="5">
    <location>
        <begin position="8"/>
        <end position="200"/>
    </location>
</feature>
<feature type="domain" description="Asparaginase/glutaminase C-terminal" evidence="6">
    <location>
        <begin position="237"/>
        <end position="328"/>
    </location>
</feature>
<dbReference type="Pfam" id="PF00710">
    <property type="entry name" value="Asparaginase"/>
    <property type="match status" value="1"/>
</dbReference>
<feature type="active site" description="O-isoaspartyl threonine intermediate" evidence="2">
    <location>
        <position position="16"/>
    </location>
</feature>
<feature type="signal peptide" evidence="4">
    <location>
        <begin position="1"/>
        <end position="15"/>
    </location>
</feature>
<dbReference type="InterPro" id="IPR040919">
    <property type="entry name" value="Asparaginase_C"/>
</dbReference>
<gene>
    <name evidence="7" type="ORF">Vretimale_12726</name>
</gene>
<evidence type="ECO:0000256" key="2">
    <source>
        <dbReference type="PIRSR" id="PIRSR001220-1"/>
    </source>
</evidence>
<protein>
    <recommendedName>
        <fullName evidence="1">asparaginase</fullName>
        <ecNumber evidence="1">3.5.1.1</ecNumber>
    </recommendedName>
</protein>
<evidence type="ECO:0000256" key="1">
    <source>
        <dbReference type="ARBA" id="ARBA00012920"/>
    </source>
</evidence>
<dbReference type="GO" id="GO:0009066">
    <property type="term" value="P:aspartate family amino acid metabolic process"/>
    <property type="evidence" value="ECO:0007669"/>
    <property type="project" value="UniProtKB-ARBA"/>
</dbReference>
<dbReference type="InterPro" id="IPR036152">
    <property type="entry name" value="Asp/glu_Ase-like_sf"/>
</dbReference>
<sequence length="372" mass="39414">CWLTVMHITFIVTGGTIFQTRDPSTGCMVIGARLEDIVAPDWLSALGVHSSLCVDLKVRSGAELTYDTIFAARDAVVAHMGRSTAFILVTGTDTLEEFAFCLDLLLGNALLAASTSLVVTGAMKPYDIEGYDGRCNVQQAVQVAIAPGASRMGVLVVLNDSVHLSRYVRKADSQLMGAFQSHPGPVGQVREGRVRFYYGPPPDATSLRDPRFAMLDAAAVAHVSRVGVWVTGVSSFLPEALLAELSGLILAGPGTGSLSAALTDQLAPWTALIPVVLATRCATGNNFDDHYYGGSRQKYEARGFLLSDFAHLTPVQARTLLVLRLAAGVYPQYSHLRQDSPPPGSGMCQQPRAKSGSSGGDRDSGEAATADA</sequence>
<dbReference type="GO" id="GO:0004067">
    <property type="term" value="F:asparaginase activity"/>
    <property type="evidence" value="ECO:0007669"/>
    <property type="project" value="UniProtKB-UniRule"/>
</dbReference>
<evidence type="ECO:0000259" key="5">
    <source>
        <dbReference type="Pfam" id="PF00710"/>
    </source>
</evidence>
<evidence type="ECO:0000259" key="6">
    <source>
        <dbReference type="Pfam" id="PF17763"/>
    </source>
</evidence>
<dbReference type="InterPro" id="IPR027474">
    <property type="entry name" value="L-asparaginase_N"/>
</dbReference>
<dbReference type="PROSITE" id="PS51732">
    <property type="entry name" value="ASN_GLN_ASE_3"/>
    <property type="match status" value="1"/>
</dbReference>
<proteinExistence type="predicted"/>
<organism evidence="7 8">
    <name type="scientific">Volvox reticuliferus</name>
    <dbReference type="NCBI Taxonomy" id="1737510"/>
    <lineage>
        <taxon>Eukaryota</taxon>
        <taxon>Viridiplantae</taxon>
        <taxon>Chlorophyta</taxon>
        <taxon>core chlorophytes</taxon>
        <taxon>Chlorophyceae</taxon>
        <taxon>CS clade</taxon>
        <taxon>Chlamydomonadales</taxon>
        <taxon>Volvocaceae</taxon>
        <taxon>Volvox</taxon>
    </lineage>
</organism>
<dbReference type="Pfam" id="PF17763">
    <property type="entry name" value="Asparaginase_C"/>
    <property type="match status" value="1"/>
</dbReference>
<feature type="region of interest" description="Disordered" evidence="3">
    <location>
        <begin position="336"/>
        <end position="372"/>
    </location>
</feature>
<dbReference type="InterPro" id="IPR027473">
    <property type="entry name" value="L-asparaginase_C"/>
</dbReference>
<dbReference type="Gene3D" id="3.40.50.40">
    <property type="match status" value="1"/>
</dbReference>
<dbReference type="EMBL" id="BNCQ01000028">
    <property type="protein sequence ID" value="GIM08733.1"/>
    <property type="molecule type" value="Genomic_DNA"/>
</dbReference>
<dbReference type="SMART" id="SM00870">
    <property type="entry name" value="Asparaginase"/>
    <property type="match status" value="1"/>
</dbReference>
<dbReference type="Gene3D" id="3.40.50.1170">
    <property type="entry name" value="L-asparaginase, N-terminal domain"/>
    <property type="match status" value="1"/>
</dbReference>
<dbReference type="InterPro" id="IPR006034">
    <property type="entry name" value="Asparaginase/glutaminase-like"/>
</dbReference>
<keyword evidence="4" id="KW-0732">Signal</keyword>
<dbReference type="PIRSF" id="PIRSF001220">
    <property type="entry name" value="L-ASNase_gatD"/>
    <property type="match status" value="1"/>
</dbReference>
<dbReference type="PRINTS" id="PR00139">
    <property type="entry name" value="ASNGLNASE"/>
</dbReference>
<dbReference type="EC" id="3.5.1.1" evidence="1"/>
<evidence type="ECO:0000313" key="8">
    <source>
        <dbReference type="Proteomes" id="UP000722791"/>
    </source>
</evidence>
<comment type="caution">
    <text evidence="7">The sequence shown here is derived from an EMBL/GenBank/DDBJ whole genome shotgun (WGS) entry which is preliminary data.</text>
</comment>
<reference evidence="7" key="1">
    <citation type="journal article" date="2021" name="Proc. Natl. Acad. Sci. U.S.A.">
        <title>Three genomes in the algal genus Volvox reveal the fate of a haploid sex-determining region after a transition to homothallism.</title>
        <authorList>
            <person name="Yamamoto K."/>
            <person name="Hamaji T."/>
            <person name="Kawai-Toyooka H."/>
            <person name="Matsuzaki R."/>
            <person name="Takahashi F."/>
            <person name="Nishimura Y."/>
            <person name="Kawachi M."/>
            <person name="Noguchi H."/>
            <person name="Minakuchi Y."/>
            <person name="Umen J.G."/>
            <person name="Toyoda A."/>
            <person name="Nozaki H."/>
        </authorList>
    </citation>
    <scope>NUCLEOTIDE SEQUENCE</scope>
    <source>
        <strain evidence="7">NIES-3785</strain>
    </source>
</reference>
<evidence type="ECO:0000256" key="4">
    <source>
        <dbReference type="SAM" id="SignalP"/>
    </source>
</evidence>
<feature type="non-terminal residue" evidence="7">
    <location>
        <position position="372"/>
    </location>
</feature>
<dbReference type="PANTHER" id="PTHR11707">
    <property type="entry name" value="L-ASPARAGINASE"/>
    <property type="match status" value="1"/>
</dbReference>
<evidence type="ECO:0000313" key="7">
    <source>
        <dbReference type="EMBL" id="GIM08733.1"/>
    </source>
</evidence>
<feature type="chain" id="PRO_5035226277" description="asparaginase" evidence="4">
    <location>
        <begin position="16"/>
        <end position="372"/>
    </location>
</feature>
<dbReference type="PANTHER" id="PTHR11707:SF28">
    <property type="entry name" value="60 KDA LYSOPHOSPHOLIPASE"/>
    <property type="match status" value="1"/>
</dbReference>
<evidence type="ECO:0000256" key="3">
    <source>
        <dbReference type="SAM" id="MobiDB-lite"/>
    </source>
</evidence>
<accession>A0A8J4GKS2</accession>
<dbReference type="InterPro" id="IPR037152">
    <property type="entry name" value="L-asparaginase_N_sf"/>
</dbReference>
<dbReference type="Proteomes" id="UP000722791">
    <property type="component" value="Unassembled WGS sequence"/>
</dbReference>
<dbReference type="AlphaFoldDB" id="A0A8J4GKS2"/>
<name>A0A8J4GKS2_9CHLO</name>
<dbReference type="SUPFAM" id="SSF53774">
    <property type="entry name" value="Glutaminase/Asparaginase"/>
    <property type="match status" value="1"/>
</dbReference>